<evidence type="ECO:0000313" key="4">
    <source>
        <dbReference type="EMBL" id="WBA09644.1"/>
    </source>
</evidence>
<dbReference type="InterPro" id="IPR020904">
    <property type="entry name" value="Sc_DH/Rdtase_CS"/>
</dbReference>
<dbReference type="PROSITE" id="PS00061">
    <property type="entry name" value="ADH_SHORT"/>
    <property type="match status" value="1"/>
</dbReference>
<dbReference type="Gene3D" id="3.40.50.720">
    <property type="entry name" value="NAD(P)-binding Rossmann-like Domain"/>
    <property type="match status" value="1"/>
</dbReference>
<dbReference type="EMBL" id="CP114588">
    <property type="protein sequence ID" value="WBA09644.1"/>
    <property type="molecule type" value="Genomic_DNA"/>
</dbReference>
<reference evidence="4" key="1">
    <citation type="submission" date="2022-09" db="EMBL/GenBank/DDBJ databases">
        <authorList>
            <person name="Li Z.-J."/>
        </authorList>
    </citation>
    <scope>NUCLEOTIDE SEQUENCE</scope>
    <source>
        <strain evidence="4">TGB11</strain>
    </source>
</reference>
<evidence type="ECO:0000256" key="1">
    <source>
        <dbReference type="ARBA" id="ARBA00006484"/>
    </source>
</evidence>
<organism evidence="4 5">
    <name type="scientific">Salinivibrio kushneri</name>
    <dbReference type="NCBI Taxonomy" id="1908198"/>
    <lineage>
        <taxon>Bacteria</taxon>
        <taxon>Pseudomonadati</taxon>
        <taxon>Pseudomonadota</taxon>
        <taxon>Gammaproteobacteria</taxon>
        <taxon>Vibrionales</taxon>
        <taxon>Vibrionaceae</taxon>
        <taxon>Salinivibrio</taxon>
    </lineage>
</organism>
<dbReference type="PRINTS" id="PR00081">
    <property type="entry name" value="GDHRDH"/>
</dbReference>
<dbReference type="PRINTS" id="PR00080">
    <property type="entry name" value="SDRFAMILY"/>
</dbReference>
<accession>A0AA47LS74</accession>
<sequence length="252" mass="26259">MKGINQKVALITGAANGIGAAITDRLYQEGAKVAIADWNQAALNDTAAKYDADRVLKLSVDVSDPKAVEAMIQEVVSHFGRLDMLINNAGVHTPGSVIDGTLADWEKVSGVDIDGVVFCAKYAMPELIKTKGSMVNTASVSGLGGDWGAAFYCAAKGAVANLTRAMALDHGLQGVRINAVCPSLVKTNMTNGWPESVREKFNERIALGRPAEPEEVASAVAFLVSDDASFISGVNLPVDGGATASDGQPKIV</sequence>
<dbReference type="CDD" id="cd05233">
    <property type="entry name" value="SDR_c"/>
    <property type="match status" value="1"/>
</dbReference>
<dbReference type="InterPro" id="IPR036291">
    <property type="entry name" value="NAD(P)-bd_dom_sf"/>
</dbReference>
<dbReference type="InterPro" id="IPR002347">
    <property type="entry name" value="SDR_fam"/>
</dbReference>
<dbReference type="RefSeq" id="WP_077606314.1">
    <property type="nucleotide sequence ID" value="NZ_CP114588.1"/>
</dbReference>
<protein>
    <submittedName>
        <fullName evidence="4">SDR family NAD(P)-dependent oxidoreductase</fullName>
    </submittedName>
</protein>
<dbReference type="PANTHER" id="PTHR43639:SF9">
    <property type="entry name" value="BLL5898 PROTEIN"/>
    <property type="match status" value="1"/>
</dbReference>
<keyword evidence="2" id="KW-0560">Oxidoreductase</keyword>
<feature type="domain" description="Ketoreductase" evidence="3">
    <location>
        <begin position="7"/>
        <end position="183"/>
    </location>
</feature>
<evidence type="ECO:0000256" key="2">
    <source>
        <dbReference type="ARBA" id="ARBA00023002"/>
    </source>
</evidence>
<dbReference type="AlphaFoldDB" id="A0AA47LS74"/>
<dbReference type="PANTHER" id="PTHR43639">
    <property type="entry name" value="OXIDOREDUCTASE, SHORT-CHAIN DEHYDROGENASE/REDUCTASE FAMILY (AFU_ORTHOLOGUE AFUA_5G02870)"/>
    <property type="match status" value="1"/>
</dbReference>
<name>A0AA47LS74_9GAMM</name>
<evidence type="ECO:0000259" key="3">
    <source>
        <dbReference type="SMART" id="SM00822"/>
    </source>
</evidence>
<proteinExistence type="inferred from homology"/>
<gene>
    <name evidence="4" type="ORF">N8M53_05470</name>
</gene>
<dbReference type="GO" id="GO:0016491">
    <property type="term" value="F:oxidoreductase activity"/>
    <property type="evidence" value="ECO:0007669"/>
    <property type="project" value="UniProtKB-KW"/>
</dbReference>
<dbReference type="SMART" id="SM00822">
    <property type="entry name" value="PKS_KR"/>
    <property type="match status" value="1"/>
</dbReference>
<evidence type="ECO:0000313" key="5">
    <source>
        <dbReference type="Proteomes" id="UP001164748"/>
    </source>
</evidence>
<dbReference type="InterPro" id="IPR057326">
    <property type="entry name" value="KR_dom"/>
</dbReference>
<dbReference type="Pfam" id="PF13561">
    <property type="entry name" value="adh_short_C2"/>
    <property type="match status" value="1"/>
</dbReference>
<dbReference type="Proteomes" id="UP001164748">
    <property type="component" value="Chromosome"/>
</dbReference>
<dbReference type="FunFam" id="3.40.50.720:FF:000084">
    <property type="entry name" value="Short-chain dehydrogenase reductase"/>
    <property type="match status" value="1"/>
</dbReference>
<dbReference type="NCBIfam" id="NF005559">
    <property type="entry name" value="PRK07231.1"/>
    <property type="match status" value="1"/>
</dbReference>
<dbReference type="SUPFAM" id="SSF51735">
    <property type="entry name" value="NAD(P)-binding Rossmann-fold domains"/>
    <property type="match status" value="1"/>
</dbReference>
<comment type="similarity">
    <text evidence="1">Belongs to the short-chain dehydrogenases/reductases (SDR) family.</text>
</comment>